<dbReference type="PROSITE" id="PS50949">
    <property type="entry name" value="HTH_GNTR"/>
    <property type="match status" value="1"/>
</dbReference>
<dbReference type="InterPro" id="IPR036388">
    <property type="entry name" value="WH-like_DNA-bd_sf"/>
</dbReference>
<accession>A0A269ZCK4</accession>
<evidence type="ECO:0000313" key="5">
    <source>
        <dbReference type="EMBL" id="PAK95547.1"/>
    </source>
</evidence>
<dbReference type="Gene3D" id="1.10.10.10">
    <property type="entry name" value="Winged helix-like DNA-binding domain superfamily/Winged helix DNA-binding domain"/>
    <property type="match status" value="1"/>
</dbReference>
<dbReference type="GO" id="GO:0003700">
    <property type="term" value="F:DNA-binding transcription factor activity"/>
    <property type="evidence" value="ECO:0007669"/>
    <property type="project" value="InterPro"/>
</dbReference>
<dbReference type="SMART" id="SM00345">
    <property type="entry name" value="HTH_GNTR"/>
    <property type="match status" value="1"/>
</dbReference>
<evidence type="ECO:0000256" key="2">
    <source>
        <dbReference type="ARBA" id="ARBA00023125"/>
    </source>
</evidence>
<dbReference type="InterPro" id="IPR011711">
    <property type="entry name" value="GntR_C"/>
</dbReference>
<dbReference type="InterPro" id="IPR036390">
    <property type="entry name" value="WH_DNA-bd_sf"/>
</dbReference>
<dbReference type="AlphaFoldDB" id="A0A269ZCK4"/>
<evidence type="ECO:0000256" key="3">
    <source>
        <dbReference type="ARBA" id="ARBA00023163"/>
    </source>
</evidence>
<keyword evidence="3" id="KW-0804">Transcription</keyword>
<protein>
    <submittedName>
        <fullName evidence="5">GntR family transcriptional regulator</fullName>
    </submittedName>
</protein>
<dbReference type="InterPro" id="IPR000524">
    <property type="entry name" value="Tscrpt_reg_HTH_GntR"/>
</dbReference>
<reference evidence="5 6" key="1">
    <citation type="submission" date="2017-04" db="EMBL/GenBank/DDBJ databases">
        <title>Kefir bacterial isolates.</title>
        <authorList>
            <person name="Kim Y."/>
            <person name="Blasche S."/>
            <person name="Patil K.R."/>
        </authorList>
    </citation>
    <scope>NUCLEOTIDE SEQUENCE [LARGE SCALE GENOMIC DNA]</scope>
    <source>
        <strain evidence="5 6">OG2</strain>
    </source>
</reference>
<dbReference type="RefSeq" id="WP_095376148.1">
    <property type="nucleotide sequence ID" value="NZ_DAMCVH010000014.1"/>
</dbReference>
<dbReference type="Pfam" id="PF00392">
    <property type="entry name" value="GntR"/>
    <property type="match status" value="1"/>
</dbReference>
<evidence type="ECO:0000313" key="6">
    <source>
        <dbReference type="Proteomes" id="UP000216867"/>
    </source>
</evidence>
<evidence type="ECO:0000256" key="1">
    <source>
        <dbReference type="ARBA" id="ARBA00023015"/>
    </source>
</evidence>
<dbReference type="Gene3D" id="1.20.120.530">
    <property type="entry name" value="GntR ligand-binding domain-like"/>
    <property type="match status" value="1"/>
</dbReference>
<evidence type="ECO:0000259" key="4">
    <source>
        <dbReference type="PROSITE" id="PS50949"/>
    </source>
</evidence>
<dbReference type="GO" id="GO:0003677">
    <property type="term" value="F:DNA binding"/>
    <property type="evidence" value="ECO:0007669"/>
    <property type="project" value="UniProtKB-KW"/>
</dbReference>
<sequence length="226" mass="24674">MAASRVGSTLSAEAYDRLRAELLRGCFTPGSKLRIGEIADRFSVSPSVLREAMTRLAQDGLLSASPQRGFSVPELTTSLLEDLTHARRIIEAAALRESIADGDLAWESLVLAAHHTLEKTRFTDEGGHITGEWDRAHRAFHTAILAGGRSETLAKVATDLRARSELFVHWSRELVADETRDVPEEHRQIAELSVARDVDGAVEALECHIQRSADVLIASVSSQISA</sequence>
<dbReference type="PANTHER" id="PTHR43537:SF5">
    <property type="entry name" value="UXU OPERON TRANSCRIPTIONAL REGULATOR"/>
    <property type="match status" value="1"/>
</dbReference>
<name>A0A269ZCK4_9MICO</name>
<gene>
    <name evidence="5" type="ORF">B8X04_09770</name>
</gene>
<dbReference type="Proteomes" id="UP000216867">
    <property type="component" value="Unassembled WGS sequence"/>
</dbReference>
<dbReference type="SUPFAM" id="SSF48008">
    <property type="entry name" value="GntR ligand-binding domain-like"/>
    <property type="match status" value="1"/>
</dbReference>
<feature type="domain" description="HTH gntR-type" evidence="4">
    <location>
        <begin position="8"/>
        <end position="75"/>
    </location>
</feature>
<dbReference type="SMART" id="SM00895">
    <property type="entry name" value="FCD"/>
    <property type="match status" value="1"/>
</dbReference>
<dbReference type="EMBL" id="NCWY01000007">
    <property type="protein sequence ID" value="PAK95547.1"/>
    <property type="molecule type" value="Genomic_DNA"/>
</dbReference>
<comment type="caution">
    <text evidence="5">The sequence shown here is derived from an EMBL/GenBank/DDBJ whole genome shotgun (WGS) entry which is preliminary data.</text>
</comment>
<dbReference type="PANTHER" id="PTHR43537">
    <property type="entry name" value="TRANSCRIPTIONAL REGULATOR, GNTR FAMILY"/>
    <property type="match status" value="1"/>
</dbReference>
<dbReference type="InterPro" id="IPR008920">
    <property type="entry name" value="TF_FadR/GntR_C"/>
</dbReference>
<dbReference type="Pfam" id="PF07729">
    <property type="entry name" value="FCD"/>
    <property type="match status" value="1"/>
</dbReference>
<keyword evidence="1" id="KW-0805">Transcription regulation</keyword>
<proteinExistence type="predicted"/>
<organism evidence="5 6">
    <name type="scientific">Brevibacterium casei</name>
    <dbReference type="NCBI Taxonomy" id="33889"/>
    <lineage>
        <taxon>Bacteria</taxon>
        <taxon>Bacillati</taxon>
        <taxon>Actinomycetota</taxon>
        <taxon>Actinomycetes</taxon>
        <taxon>Micrococcales</taxon>
        <taxon>Brevibacteriaceae</taxon>
        <taxon>Brevibacterium</taxon>
    </lineage>
</organism>
<keyword evidence="2" id="KW-0238">DNA-binding</keyword>
<dbReference type="SUPFAM" id="SSF46785">
    <property type="entry name" value="Winged helix' DNA-binding domain"/>
    <property type="match status" value="1"/>
</dbReference>